<keyword evidence="1" id="KW-1133">Transmembrane helix</keyword>
<protein>
    <submittedName>
        <fullName evidence="2">Uncharacterized protein</fullName>
    </submittedName>
</protein>
<organism evidence="2 3">
    <name type="scientific">Bacillus thuringiensis</name>
    <dbReference type="NCBI Taxonomy" id="1428"/>
    <lineage>
        <taxon>Bacteria</taxon>
        <taxon>Bacillati</taxon>
        <taxon>Bacillota</taxon>
        <taxon>Bacilli</taxon>
        <taxon>Bacillales</taxon>
        <taxon>Bacillaceae</taxon>
        <taxon>Bacillus</taxon>
        <taxon>Bacillus cereus group</taxon>
    </lineage>
</organism>
<feature type="transmembrane region" description="Helical" evidence="1">
    <location>
        <begin position="56"/>
        <end position="80"/>
    </location>
</feature>
<geneLocation type="plasmid" evidence="2 3">
    <name>poh4</name>
</geneLocation>
<reference evidence="2 3" key="1">
    <citation type="submission" date="2017-04" db="EMBL/GenBank/DDBJ databases">
        <title>Complete Genome Sequence of Bacillus thuringiensis type Strain ATCC 10792.</title>
        <authorList>
            <person name="Oh D.-H."/>
            <person name="Park B.-J."/>
            <person name="Shuai W."/>
            <person name="Chelliah R."/>
        </authorList>
    </citation>
    <scope>NUCLEOTIDE SEQUENCE [LARGE SCALE GENOMIC DNA]</scope>
    <source>
        <strain evidence="2 3">ATCC 10792</strain>
        <plasmid evidence="2 3">poh4</plasmid>
    </source>
</reference>
<accession>A0A1W6WZW0</accession>
<evidence type="ECO:0000313" key="2">
    <source>
        <dbReference type="EMBL" id="ARP61809.1"/>
    </source>
</evidence>
<keyword evidence="1" id="KW-0472">Membrane</keyword>
<feature type="transmembrane region" description="Helical" evidence="1">
    <location>
        <begin position="21"/>
        <end position="50"/>
    </location>
</feature>
<sequence length="97" mass="11161">MDKIHEVEMLEKKRKSSLRQTTLTIVLVLILGIVIEYFSFFADLFGLMGIEGFLKFLLQIIFLGLGMISVCNFLILLTIIHQLDKKRDDIKSSKTLL</sequence>
<proteinExistence type="predicted"/>
<evidence type="ECO:0000256" key="1">
    <source>
        <dbReference type="SAM" id="Phobius"/>
    </source>
</evidence>
<keyword evidence="3" id="KW-1185">Reference proteome</keyword>
<gene>
    <name evidence="2" type="ORF">CAB88_32985</name>
</gene>
<evidence type="ECO:0000313" key="3">
    <source>
        <dbReference type="Proteomes" id="UP000194143"/>
    </source>
</evidence>
<dbReference type="AlphaFoldDB" id="A0A1W6WZW0"/>
<keyword evidence="1" id="KW-0812">Transmembrane</keyword>
<dbReference type="GeneID" id="67469854"/>
<name>A0A1W6WZW0_BACTU</name>
<dbReference type="Proteomes" id="UP000194143">
    <property type="component" value="Plasmid poh4"/>
</dbReference>
<dbReference type="EMBL" id="CP021065">
    <property type="protein sequence ID" value="ARP61809.1"/>
    <property type="molecule type" value="Genomic_DNA"/>
</dbReference>
<dbReference type="RefSeq" id="WP_000357794.1">
    <property type="nucleotide sequence ID" value="NZ_CP021065.1"/>
</dbReference>
<keyword evidence="2" id="KW-0614">Plasmid</keyword>